<organism evidence="4 5">
    <name type="scientific">Lepisosteus oculatus</name>
    <name type="common">Spotted gar</name>
    <dbReference type="NCBI Taxonomy" id="7918"/>
    <lineage>
        <taxon>Eukaryota</taxon>
        <taxon>Metazoa</taxon>
        <taxon>Chordata</taxon>
        <taxon>Craniata</taxon>
        <taxon>Vertebrata</taxon>
        <taxon>Euteleostomi</taxon>
        <taxon>Actinopterygii</taxon>
        <taxon>Neopterygii</taxon>
        <taxon>Holostei</taxon>
        <taxon>Semionotiformes</taxon>
        <taxon>Lepisosteidae</taxon>
        <taxon>Lepisosteus</taxon>
    </lineage>
</organism>
<evidence type="ECO:0000259" key="3">
    <source>
        <dbReference type="PROSITE" id="PS50041"/>
    </source>
</evidence>
<dbReference type="Gene3D" id="3.10.100.10">
    <property type="entry name" value="Mannose-Binding Protein A, subunit A"/>
    <property type="match status" value="1"/>
</dbReference>
<dbReference type="Proteomes" id="UP000018468">
    <property type="component" value="Linkage group LG6"/>
</dbReference>
<protein>
    <recommendedName>
        <fullName evidence="3">C-type lectin domain-containing protein</fullName>
    </recommendedName>
</protein>
<reference evidence="4" key="2">
    <citation type="submission" date="2025-08" db="UniProtKB">
        <authorList>
            <consortium name="Ensembl"/>
        </authorList>
    </citation>
    <scope>IDENTIFICATION</scope>
</reference>
<reference evidence="4" key="3">
    <citation type="submission" date="2025-09" db="UniProtKB">
        <authorList>
            <consortium name="Ensembl"/>
        </authorList>
    </citation>
    <scope>IDENTIFICATION</scope>
</reference>
<dbReference type="InParanoid" id="W5MI86"/>
<dbReference type="GO" id="GO:0009897">
    <property type="term" value="C:external side of plasma membrane"/>
    <property type="evidence" value="ECO:0000318"/>
    <property type="project" value="GO_Central"/>
</dbReference>
<dbReference type="GO" id="GO:0038187">
    <property type="term" value="F:pattern recognition receptor activity"/>
    <property type="evidence" value="ECO:0000318"/>
    <property type="project" value="GO_Central"/>
</dbReference>
<dbReference type="Bgee" id="ENSLOCG00000006703">
    <property type="expression patterns" value="Expressed in bone element and 8 other cell types or tissues"/>
</dbReference>
<keyword evidence="2" id="KW-1015">Disulfide bond</keyword>
<evidence type="ECO:0000313" key="5">
    <source>
        <dbReference type="Proteomes" id="UP000018468"/>
    </source>
</evidence>
<sequence length="135" mass="15415">LNCSALLAKICPEGWRLWKLHACYYFSLEKKTWEEAQRDCRSRQAHLVILQDEGEQSFVSGNSKDTVWIGLNDTAKEGTWVWVDGTNLTVSFWHTGEPNNSGGQENCVELLTTLAKWNDLTCSMVRQYVCEKPLS</sequence>
<dbReference type="CDD" id="cd03590">
    <property type="entry name" value="CLECT_DC-SIGN_like"/>
    <property type="match status" value="1"/>
</dbReference>
<dbReference type="GO" id="GO:0006955">
    <property type="term" value="P:immune response"/>
    <property type="evidence" value="ECO:0000318"/>
    <property type="project" value="GO_Central"/>
</dbReference>
<dbReference type="STRING" id="7918.ENSLOCP00000008095"/>
<evidence type="ECO:0000256" key="2">
    <source>
        <dbReference type="ARBA" id="ARBA00023157"/>
    </source>
</evidence>
<keyword evidence="1" id="KW-0430">Lectin</keyword>
<feature type="domain" description="C-type lectin" evidence="3">
    <location>
        <begin position="23"/>
        <end position="131"/>
    </location>
</feature>
<dbReference type="PANTHER" id="PTHR22803">
    <property type="entry name" value="MANNOSE, PHOSPHOLIPASE, LECTIN RECEPTOR RELATED"/>
    <property type="match status" value="1"/>
</dbReference>
<dbReference type="InterPro" id="IPR050111">
    <property type="entry name" value="C-type_lectin/snaclec_domain"/>
</dbReference>
<dbReference type="InterPro" id="IPR016187">
    <property type="entry name" value="CTDL_fold"/>
</dbReference>
<dbReference type="EMBL" id="AHAT01007805">
    <property type="status" value="NOT_ANNOTATED_CDS"/>
    <property type="molecule type" value="Genomic_DNA"/>
</dbReference>
<accession>W5MI86</accession>
<dbReference type="InterPro" id="IPR016186">
    <property type="entry name" value="C-type_lectin-like/link_sf"/>
</dbReference>
<dbReference type="InterPro" id="IPR018378">
    <property type="entry name" value="C-type_lectin_CS"/>
</dbReference>
<dbReference type="PROSITE" id="PS00615">
    <property type="entry name" value="C_TYPE_LECTIN_1"/>
    <property type="match status" value="1"/>
</dbReference>
<dbReference type="HOGENOM" id="CLU_049894_10_2_1"/>
<dbReference type="AlphaFoldDB" id="W5MI86"/>
<dbReference type="Ensembl" id="ENSLOCT00000008105.1">
    <property type="protein sequence ID" value="ENSLOCP00000008095.1"/>
    <property type="gene ID" value="ENSLOCG00000006703.1"/>
</dbReference>
<dbReference type="InterPro" id="IPR001304">
    <property type="entry name" value="C-type_lectin-like"/>
</dbReference>
<dbReference type="SUPFAM" id="SSF56436">
    <property type="entry name" value="C-type lectin-like"/>
    <property type="match status" value="1"/>
</dbReference>
<keyword evidence="5" id="KW-1185">Reference proteome</keyword>
<dbReference type="OMA" id="DWREINS"/>
<evidence type="ECO:0000256" key="1">
    <source>
        <dbReference type="ARBA" id="ARBA00022734"/>
    </source>
</evidence>
<proteinExistence type="predicted"/>
<dbReference type="GO" id="GO:0030246">
    <property type="term" value="F:carbohydrate binding"/>
    <property type="evidence" value="ECO:0000318"/>
    <property type="project" value="GO_Central"/>
</dbReference>
<dbReference type="eggNOG" id="KOG4297">
    <property type="taxonomic scope" value="Eukaryota"/>
</dbReference>
<dbReference type="GeneTree" id="ENSGT01030000234575"/>
<reference evidence="5" key="1">
    <citation type="submission" date="2011-12" db="EMBL/GenBank/DDBJ databases">
        <title>The Draft Genome of Lepisosteus oculatus.</title>
        <authorList>
            <consortium name="The Broad Institute Genome Assembly &amp; Analysis Group"/>
            <consortium name="Computational R&amp;D Group"/>
            <consortium name="and Sequencing Platform"/>
            <person name="Di Palma F."/>
            <person name="Alfoldi J."/>
            <person name="Johnson J."/>
            <person name="Berlin A."/>
            <person name="Gnerre S."/>
            <person name="Jaffe D."/>
            <person name="MacCallum I."/>
            <person name="Young S."/>
            <person name="Walker B.J."/>
            <person name="Lander E.S."/>
            <person name="Lindblad-Toh K."/>
        </authorList>
    </citation>
    <scope>NUCLEOTIDE SEQUENCE [LARGE SCALE GENOMIC DNA]</scope>
</reference>
<dbReference type="InterPro" id="IPR033989">
    <property type="entry name" value="CD209-like_CTLD"/>
</dbReference>
<dbReference type="PROSITE" id="PS50041">
    <property type="entry name" value="C_TYPE_LECTIN_2"/>
    <property type="match status" value="1"/>
</dbReference>
<dbReference type="SMART" id="SM00034">
    <property type="entry name" value="CLECT"/>
    <property type="match status" value="1"/>
</dbReference>
<dbReference type="EMBL" id="AHAT01007804">
    <property type="status" value="NOT_ANNOTATED_CDS"/>
    <property type="molecule type" value="Genomic_DNA"/>
</dbReference>
<dbReference type="Pfam" id="PF00059">
    <property type="entry name" value="Lectin_C"/>
    <property type="match status" value="1"/>
</dbReference>
<name>W5MI86_LEPOC</name>
<evidence type="ECO:0000313" key="4">
    <source>
        <dbReference type="Ensembl" id="ENSLOCP00000008095.1"/>
    </source>
</evidence>